<dbReference type="EMBL" id="JBBLXS010000222">
    <property type="protein sequence ID" value="MEK0186496.1"/>
    <property type="molecule type" value="Genomic_DNA"/>
</dbReference>
<comment type="caution">
    <text evidence="2">The sequence shown here is derived from an EMBL/GenBank/DDBJ whole genome shotgun (WGS) entry which is preliminary data.</text>
</comment>
<organism evidence="2 3">
    <name type="scientific">Microcoleus anatoxicus PTRS2</name>
    <dbReference type="NCBI Taxonomy" id="2705321"/>
    <lineage>
        <taxon>Bacteria</taxon>
        <taxon>Bacillati</taxon>
        <taxon>Cyanobacteriota</taxon>
        <taxon>Cyanophyceae</taxon>
        <taxon>Oscillatoriophycideae</taxon>
        <taxon>Oscillatoriales</taxon>
        <taxon>Microcoleaceae</taxon>
        <taxon>Microcoleus</taxon>
        <taxon>Microcoleus anatoxicus</taxon>
    </lineage>
</organism>
<evidence type="ECO:0000313" key="2">
    <source>
        <dbReference type="EMBL" id="MEK0186496.1"/>
    </source>
</evidence>
<evidence type="ECO:0000313" key="3">
    <source>
        <dbReference type="Proteomes" id="UP001384579"/>
    </source>
</evidence>
<keyword evidence="3" id="KW-1185">Reference proteome</keyword>
<dbReference type="RefSeq" id="WP_340541624.1">
    <property type="nucleotide sequence ID" value="NZ_JBBLXS010000222.1"/>
</dbReference>
<proteinExistence type="predicted"/>
<accession>A0ABU8YQL6</accession>
<reference evidence="2 3" key="1">
    <citation type="journal article" date="2020" name="Harmful Algae">
        <title>Molecular and morphological characterization of a novel dihydroanatoxin-a producing Microcoleus species (cyanobacteria) from the Russian River, California, USA.</title>
        <authorList>
            <person name="Conklin K.Y."/>
            <person name="Stancheva R."/>
            <person name="Otten T.G."/>
            <person name="Fadness R."/>
            <person name="Boyer G.L."/>
            <person name="Read B."/>
            <person name="Zhang X."/>
            <person name="Sheath R.G."/>
        </authorList>
    </citation>
    <scope>NUCLEOTIDE SEQUENCE [LARGE SCALE GENOMIC DNA]</scope>
    <source>
        <strain evidence="2 3">PTRS2</strain>
    </source>
</reference>
<gene>
    <name evidence="2" type="ORF">WMG39_16800</name>
</gene>
<dbReference type="Proteomes" id="UP001384579">
    <property type="component" value="Unassembled WGS sequence"/>
</dbReference>
<name>A0ABU8YQL6_9CYAN</name>
<protein>
    <submittedName>
        <fullName evidence="2">Uncharacterized protein</fullName>
    </submittedName>
</protein>
<sequence>MAIRRTGKGGRFPRLTGKGGAPLSAQETGKNIDNWIESELEELLRTTAFLDVNTRRQIRLATGVGDIARFVEEFNNGFANTSQLASDEDVKSVKGKEAFGEAWNDRPRLKKISTEYRILYRPKHFKA</sequence>
<evidence type="ECO:0000256" key="1">
    <source>
        <dbReference type="SAM" id="MobiDB-lite"/>
    </source>
</evidence>
<feature type="region of interest" description="Disordered" evidence="1">
    <location>
        <begin position="1"/>
        <end position="27"/>
    </location>
</feature>